<dbReference type="PANTHER" id="PTHR11102">
    <property type="entry name" value="SEL-1-LIKE PROTEIN"/>
    <property type="match status" value="1"/>
</dbReference>
<dbReference type="EMBL" id="AGNL01008909">
    <property type="protein sequence ID" value="EJK70190.1"/>
    <property type="molecule type" value="Genomic_DNA"/>
</dbReference>
<dbReference type="InterPro" id="IPR011990">
    <property type="entry name" value="TPR-like_helical_dom_sf"/>
</dbReference>
<reference evidence="3 4" key="1">
    <citation type="journal article" date="2012" name="Genome Biol.">
        <title>Genome and low-iron response of an oceanic diatom adapted to chronic iron limitation.</title>
        <authorList>
            <person name="Lommer M."/>
            <person name="Specht M."/>
            <person name="Roy A.S."/>
            <person name="Kraemer L."/>
            <person name="Andreson R."/>
            <person name="Gutowska M.A."/>
            <person name="Wolf J."/>
            <person name="Bergner S.V."/>
            <person name="Schilhabel M.B."/>
            <person name="Klostermeier U.C."/>
            <person name="Beiko R.G."/>
            <person name="Rosenstiel P."/>
            <person name="Hippler M."/>
            <person name="Laroche J."/>
        </authorList>
    </citation>
    <scope>NUCLEOTIDE SEQUENCE [LARGE SCALE GENOMIC DNA]</scope>
    <source>
        <strain evidence="3 4">CCMP1005</strain>
    </source>
</reference>
<dbReference type="AlphaFoldDB" id="K0SXV5"/>
<dbReference type="Proteomes" id="UP000266841">
    <property type="component" value="Unassembled WGS sequence"/>
</dbReference>
<keyword evidence="4" id="KW-1185">Reference proteome</keyword>
<evidence type="ECO:0000256" key="1">
    <source>
        <dbReference type="ARBA" id="ARBA00038101"/>
    </source>
</evidence>
<dbReference type="InterPro" id="IPR050767">
    <property type="entry name" value="Sel1_AlgK"/>
</dbReference>
<dbReference type="SMART" id="SM00671">
    <property type="entry name" value="SEL1"/>
    <property type="match status" value="3"/>
</dbReference>
<dbReference type="OrthoDB" id="272077at2759"/>
<proteinExistence type="inferred from homology"/>
<dbReference type="InterPro" id="IPR006597">
    <property type="entry name" value="Sel1-like"/>
</dbReference>
<evidence type="ECO:0000313" key="3">
    <source>
        <dbReference type="EMBL" id="EJK70190.1"/>
    </source>
</evidence>
<feature type="compositionally biased region" description="Polar residues" evidence="2">
    <location>
        <begin position="76"/>
        <end position="87"/>
    </location>
</feature>
<feature type="compositionally biased region" description="Polar residues" evidence="2">
    <location>
        <begin position="1"/>
        <end position="10"/>
    </location>
</feature>
<protein>
    <submittedName>
        <fullName evidence="3">Uncharacterized protein</fullName>
    </submittedName>
</protein>
<comment type="similarity">
    <text evidence="1">Belongs to the sel-1 family.</text>
</comment>
<dbReference type="Pfam" id="PF08238">
    <property type="entry name" value="Sel1"/>
    <property type="match status" value="2"/>
</dbReference>
<dbReference type="eggNOG" id="KOG1550">
    <property type="taxonomic scope" value="Eukaryota"/>
</dbReference>
<dbReference type="Gene3D" id="1.25.40.10">
    <property type="entry name" value="Tetratricopeptide repeat domain"/>
    <property type="match status" value="1"/>
</dbReference>
<feature type="compositionally biased region" description="Polar residues" evidence="2">
    <location>
        <begin position="19"/>
        <end position="29"/>
    </location>
</feature>
<name>K0SXV5_THAOC</name>
<sequence length="322" mass="35136">MEQVTRQEPQPKSYGTRYAISTSGLSSTSIEREPAFPPGSDSGGVPAPELREGEGDPLGKPGWMDGWMPRLRESDGSTLGPPSSSRLEQGGAPYYNEEKAMSSESSTTKLNADRPESANLAAGRSFHQRLMTSGHERPEGGRTHLPTDNASGLAMVQKRVDKGDAIAISFLGDQYKNGNLGLAKDFSQAIELWTEAAELGSLEAHYELGCMYYFGGGITGEGVEEDKPRGIDHFQQAAMKGQVLSRNNLGVVEAIDGNYELAVQHWMISAKMGYEPSLNCIKNMFKEGHANKAQYAEALLGYRDAVEEMKSPQREEAKRLRV</sequence>
<comment type="caution">
    <text evidence="3">The sequence shown here is derived from an EMBL/GenBank/DDBJ whole genome shotgun (WGS) entry which is preliminary data.</text>
</comment>
<accession>K0SXV5</accession>
<feature type="region of interest" description="Disordered" evidence="2">
    <location>
        <begin position="1"/>
        <end position="123"/>
    </location>
</feature>
<evidence type="ECO:0000256" key="2">
    <source>
        <dbReference type="SAM" id="MobiDB-lite"/>
    </source>
</evidence>
<organism evidence="3 4">
    <name type="scientific">Thalassiosira oceanica</name>
    <name type="common">Marine diatom</name>
    <dbReference type="NCBI Taxonomy" id="159749"/>
    <lineage>
        <taxon>Eukaryota</taxon>
        <taxon>Sar</taxon>
        <taxon>Stramenopiles</taxon>
        <taxon>Ochrophyta</taxon>
        <taxon>Bacillariophyta</taxon>
        <taxon>Coscinodiscophyceae</taxon>
        <taxon>Thalassiosirophycidae</taxon>
        <taxon>Thalassiosirales</taxon>
        <taxon>Thalassiosiraceae</taxon>
        <taxon>Thalassiosira</taxon>
    </lineage>
</organism>
<dbReference type="SUPFAM" id="SSF81901">
    <property type="entry name" value="HCP-like"/>
    <property type="match status" value="1"/>
</dbReference>
<dbReference type="PANTHER" id="PTHR11102:SF160">
    <property type="entry name" value="ERAD-ASSOCIATED E3 UBIQUITIN-PROTEIN LIGASE COMPONENT HRD3"/>
    <property type="match status" value="1"/>
</dbReference>
<evidence type="ECO:0000313" key="4">
    <source>
        <dbReference type="Proteomes" id="UP000266841"/>
    </source>
</evidence>
<gene>
    <name evidence="3" type="ORF">THAOC_08473</name>
</gene>